<evidence type="ECO:0000256" key="6">
    <source>
        <dbReference type="ARBA" id="ARBA00023315"/>
    </source>
</evidence>
<keyword evidence="3" id="KW-0808">Transferase</keyword>
<comment type="caution">
    <text evidence="7">The sequence shown here is derived from an EMBL/GenBank/DDBJ whole genome shotgun (WGS) entry which is preliminary data.</text>
</comment>
<name>A0A2G2Z3S5_CAPAN</name>
<dbReference type="SUPFAM" id="SSF56266">
    <property type="entry name" value="DmpA/ArgJ-like"/>
    <property type="match status" value="1"/>
</dbReference>
<keyword evidence="8" id="KW-1185">Reference proteome</keyword>
<keyword evidence="2" id="KW-0055">Arginine biosynthesis</keyword>
<proteinExistence type="inferred from homology"/>
<reference evidence="7 8" key="1">
    <citation type="journal article" date="2014" name="Nat. Genet.">
        <title>Genome sequence of the hot pepper provides insights into the evolution of pungency in Capsicum species.</title>
        <authorList>
            <person name="Kim S."/>
            <person name="Park M."/>
            <person name="Yeom S.I."/>
            <person name="Kim Y.M."/>
            <person name="Lee J.M."/>
            <person name="Lee H.A."/>
            <person name="Seo E."/>
            <person name="Choi J."/>
            <person name="Cheong K."/>
            <person name="Kim K.T."/>
            <person name="Jung K."/>
            <person name="Lee G.W."/>
            <person name="Oh S.K."/>
            <person name="Bae C."/>
            <person name="Kim S.B."/>
            <person name="Lee H.Y."/>
            <person name="Kim S.Y."/>
            <person name="Kim M.S."/>
            <person name="Kang B.C."/>
            <person name="Jo Y.D."/>
            <person name="Yang H.B."/>
            <person name="Jeong H.J."/>
            <person name="Kang W.H."/>
            <person name="Kwon J.K."/>
            <person name="Shin C."/>
            <person name="Lim J.Y."/>
            <person name="Park J.H."/>
            <person name="Huh J.H."/>
            <person name="Kim J.S."/>
            <person name="Kim B.D."/>
            <person name="Cohen O."/>
            <person name="Paran I."/>
            <person name="Suh M.C."/>
            <person name="Lee S.B."/>
            <person name="Kim Y.K."/>
            <person name="Shin Y."/>
            <person name="Noh S.J."/>
            <person name="Park J."/>
            <person name="Seo Y.S."/>
            <person name="Kwon S.Y."/>
            <person name="Kim H.A."/>
            <person name="Park J.M."/>
            <person name="Kim H.J."/>
            <person name="Choi S.B."/>
            <person name="Bosland P.W."/>
            <person name="Reeves G."/>
            <person name="Jo S.H."/>
            <person name="Lee B.W."/>
            <person name="Cho H.T."/>
            <person name="Choi H.S."/>
            <person name="Lee M.S."/>
            <person name="Yu Y."/>
            <person name="Do Choi Y."/>
            <person name="Park B.S."/>
            <person name="van Deynze A."/>
            <person name="Ashrafi H."/>
            <person name="Hill T."/>
            <person name="Kim W.T."/>
            <person name="Pai H.S."/>
            <person name="Ahn H.K."/>
            <person name="Yeam I."/>
            <person name="Giovannoni J.J."/>
            <person name="Rose J.K."/>
            <person name="Sorensen I."/>
            <person name="Lee S.J."/>
            <person name="Kim R.W."/>
            <person name="Choi I.Y."/>
            <person name="Choi B.S."/>
            <person name="Lim J.S."/>
            <person name="Lee Y.H."/>
            <person name="Choi D."/>
        </authorList>
    </citation>
    <scope>NUCLEOTIDE SEQUENCE [LARGE SCALE GENOMIC DNA]</scope>
    <source>
        <strain evidence="8">cv. CM334</strain>
    </source>
</reference>
<dbReference type="InterPro" id="IPR002813">
    <property type="entry name" value="Arg_biosynth_ArgJ"/>
</dbReference>
<dbReference type="Pfam" id="PF01960">
    <property type="entry name" value="ArgJ"/>
    <property type="match status" value="1"/>
</dbReference>
<evidence type="ECO:0000256" key="5">
    <source>
        <dbReference type="ARBA" id="ARBA00023268"/>
    </source>
</evidence>
<dbReference type="AlphaFoldDB" id="A0A2G2Z3S5"/>
<evidence type="ECO:0000313" key="8">
    <source>
        <dbReference type="Proteomes" id="UP000222542"/>
    </source>
</evidence>
<dbReference type="Gene3D" id="3.10.20.340">
    <property type="entry name" value="ArgJ beta chain, C-terminal domain"/>
    <property type="match status" value="1"/>
</dbReference>
<dbReference type="Gramene" id="PHT76662">
    <property type="protein sequence ID" value="PHT76662"/>
    <property type="gene ID" value="T459_20184"/>
</dbReference>
<dbReference type="Proteomes" id="UP000222542">
    <property type="component" value="Unassembled WGS sequence"/>
</dbReference>
<dbReference type="InterPro" id="IPR016117">
    <property type="entry name" value="ArgJ-like_dom_sf"/>
</dbReference>
<keyword evidence="2" id="KW-0028">Amino-acid biosynthesis</keyword>
<dbReference type="InterPro" id="IPR042195">
    <property type="entry name" value="ArgJ_beta_C"/>
</dbReference>
<dbReference type="GO" id="GO:0006526">
    <property type="term" value="P:L-arginine biosynthetic process"/>
    <property type="evidence" value="ECO:0007669"/>
    <property type="project" value="UniProtKB-KW"/>
</dbReference>
<evidence type="ECO:0000256" key="1">
    <source>
        <dbReference type="ARBA" id="ARBA00006774"/>
    </source>
</evidence>
<dbReference type="STRING" id="4072.A0A2G2Z3S5"/>
<dbReference type="PANTHER" id="PTHR23100">
    <property type="entry name" value="ARGININE BIOSYNTHESIS BIFUNCTIONAL PROTEIN ARGJ"/>
    <property type="match status" value="1"/>
</dbReference>
<dbReference type="InterPro" id="IPR029056">
    <property type="entry name" value="Ribokinase-like"/>
</dbReference>
<evidence type="ECO:0000256" key="2">
    <source>
        <dbReference type="ARBA" id="ARBA00022571"/>
    </source>
</evidence>
<evidence type="ECO:0000313" key="7">
    <source>
        <dbReference type="EMBL" id="PHT76662.1"/>
    </source>
</evidence>
<keyword evidence="5" id="KW-0511">Multifunctional enzyme</keyword>
<dbReference type="GO" id="GO:0004358">
    <property type="term" value="F:L-glutamate N-acetyltransferase activity, acting on acetyl-L-ornithine as donor"/>
    <property type="evidence" value="ECO:0007669"/>
    <property type="project" value="InterPro"/>
</dbReference>
<dbReference type="EMBL" id="AYRZ02000007">
    <property type="protein sequence ID" value="PHT76662.1"/>
    <property type="molecule type" value="Genomic_DNA"/>
</dbReference>
<keyword evidence="6" id="KW-0012">Acyltransferase</keyword>
<evidence type="ECO:0000256" key="4">
    <source>
        <dbReference type="ARBA" id="ARBA00022813"/>
    </source>
</evidence>
<organism evidence="7 8">
    <name type="scientific">Capsicum annuum</name>
    <name type="common">Capsicum pepper</name>
    <dbReference type="NCBI Taxonomy" id="4072"/>
    <lineage>
        <taxon>Eukaryota</taxon>
        <taxon>Viridiplantae</taxon>
        <taxon>Streptophyta</taxon>
        <taxon>Embryophyta</taxon>
        <taxon>Tracheophyta</taxon>
        <taxon>Spermatophyta</taxon>
        <taxon>Magnoliopsida</taxon>
        <taxon>eudicotyledons</taxon>
        <taxon>Gunneridae</taxon>
        <taxon>Pentapetalae</taxon>
        <taxon>asterids</taxon>
        <taxon>lamiids</taxon>
        <taxon>Solanales</taxon>
        <taxon>Solanaceae</taxon>
        <taxon>Solanoideae</taxon>
        <taxon>Capsiceae</taxon>
        <taxon>Capsicum</taxon>
    </lineage>
</organism>
<evidence type="ECO:0000256" key="3">
    <source>
        <dbReference type="ARBA" id="ARBA00022679"/>
    </source>
</evidence>
<accession>A0A2G2Z3S5</accession>
<protein>
    <submittedName>
        <fullName evidence="7">Uncharacterized protein</fullName>
    </submittedName>
</protein>
<dbReference type="PANTHER" id="PTHR23100:SF0">
    <property type="entry name" value="ARGININE BIOSYNTHESIS BIFUNCTIONAL PROTEIN ARGJ, MITOCHONDRIAL"/>
    <property type="match status" value="1"/>
</dbReference>
<gene>
    <name evidence="7" type="ORF">T459_20184</name>
</gene>
<dbReference type="SUPFAM" id="SSF53613">
    <property type="entry name" value="Ribokinase-like"/>
    <property type="match status" value="1"/>
</dbReference>
<comment type="similarity">
    <text evidence="1">Belongs to the ArgJ family.</text>
</comment>
<keyword evidence="4" id="KW-0068">Autocatalytic cleavage</keyword>
<reference evidence="7 8" key="2">
    <citation type="journal article" date="2017" name="Genome Biol.">
        <title>New reference genome sequences of hot pepper reveal the massive evolution of plant disease-resistance genes by retroduplication.</title>
        <authorList>
            <person name="Kim S."/>
            <person name="Park J."/>
            <person name="Yeom S.I."/>
            <person name="Kim Y.M."/>
            <person name="Seo E."/>
            <person name="Kim K.T."/>
            <person name="Kim M.S."/>
            <person name="Lee J.M."/>
            <person name="Cheong K."/>
            <person name="Shin H.S."/>
            <person name="Kim S.B."/>
            <person name="Han K."/>
            <person name="Lee J."/>
            <person name="Park M."/>
            <person name="Lee H.A."/>
            <person name="Lee H.Y."/>
            <person name="Lee Y."/>
            <person name="Oh S."/>
            <person name="Lee J.H."/>
            <person name="Choi E."/>
            <person name="Choi E."/>
            <person name="Lee S.E."/>
            <person name="Jeon J."/>
            <person name="Kim H."/>
            <person name="Choi G."/>
            <person name="Song H."/>
            <person name="Lee J."/>
            <person name="Lee S.C."/>
            <person name="Kwon J.K."/>
            <person name="Lee H.Y."/>
            <person name="Koo N."/>
            <person name="Hong Y."/>
            <person name="Kim R.W."/>
            <person name="Kang W.H."/>
            <person name="Huh J.H."/>
            <person name="Kang B.C."/>
            <person name="Yang T.J."/>
            <person name="Lee Y.H."/>
            <person name="Bennetzen J.L."/>
            <person name="Choi D."/>
        </authorList>
    </citation>
    <scope>NUCLEOTIDE SEQUENCE [LARGE SCALE GENOMIC DNA]</scope>
    <source>
        <strain evidence="8">cv. CM334</strain>
    </source>
</reference>
<sequence length="301" mass="34119">MLCLEFIEWHPADRVMRQFELPQHISEAPQWKANHAKHNYRSSVDQLFIAEHNQAVNMLIHWQPIVLEAHHDADLDAYMGWYLRHGRLLLGNSTVGETLSPDLVTKEYGAEIANVIRRTFDQIPDLAPSIVQNACHGPMDVTEETQVPGCMKNRKSKHCADPVAAIKKRDNKYGDDDVHEGLRPRDSIRFRSCGTYLLYPFLEELRLKRMDVSDESLEFLAKSFHGFKVGEDEFGYMVADILKESNVNSDGMHFDPGARTTLAFVRVDGADNEAEAPKIARSVASSSLVKAAVYNRDPNWG</sequence>